<dbReference type="Pfam" id="PF07224">
    <property type="entry name" value="Chlorophyllase"/>
    <property type="match status" value="1"/>
</dbReference>
<name>A0ABD1Z1C4_9MARC</name>
<dbReference type="Proteomes" id="UP001605036">
    <property type="component" value="Unassembled WGS sequence"/>
</dbReference>
<protein>
    <recommendedName>
        <fullName evidence="3">Chlorophyllase</fullName>
    </recommendedName>
</protein>
<sequence>MAVPVSEKVEQKLPNLELGAHHETNVYNVGPLKVDLFTVSSDKLSAHEHHHLSGVNEKCPELKLRQDPPRPLFIAAPTTAGQYPVVLFQHGFSMRNTYYSQLLSHVASHGFILVAPQMYLLVDGPEASGEIAAAASVVDWFSSGLRDALSQRVLAVEPDLDRIAVMGHSRGGKVVFGLVTGVCNVSLRISAVVGLDPMDGTGVGQQTTPPILKYSPHSLNLKIPTLITGAGLGSNGLDPRGISHQNFFSDSAAPAVYFVAPEYGHMDYSDDDCPGLQGWVMSVLGWICSQLPLAGLFQEWSRKRSHAQILCRNCGGILAGLSYAGFESAVKGILQPFLGPGEVGDS</sequence>
<dbReference type="PANTHER" id="PTHR33428">
    <property type="entry name" value="CHLOROPHYLLASE-2, CHLOROPLASTIC"/>
    <property type="match status" value="1"/>
</dbReference>
<evidence type="ECO:0000313" key="1">
    <source>
        <dbReference type="EMBL" id="KAL2635392.1"/>
    </source>
</evidence>
<dbReference type="AlphaFoldDB" id="A0ABD1Z1C4"/>
<gene>
    <name evidence="1" type="ORF">R1flu_006871</name>
</gene>
<comment type="caution">
    <text evidence="1">The sequence shown here is derived from an EMBL/GenBank/DDBJ whole genome shotgun (WGS) entry which is preliminary data.</text>
</comment>
<reference evidence="1 2" key="1">
    <citation type="submission" date="2024-09" db="EMBL/GenBank/DDBJ databases">
        <title>Chromosome-scale assembly of Riccia fluitans.</title>
        <authorList>
            <person name="Paukszto L."/>
            <person name="Sawicki J."/>
            <person name="Karawczyk K."/>
            <person name="Piernik-Szablinska J."/>
            <person name="Szczecinska M."/>
            <person name="Mazdziarz M."/>
        </authorList>
    </citation>
    <scope>NUCLEOTIDE SEQUENCE [LARGE SCALE GENOMIC DNA]</scope>
    <source>
        <strain evidence="1">Rf_01</strain>
        <tissue evidence="1">Aerial parts of the thallus</tissue>
    </source>
</reference>
<dbReference type="Gene3D" id="3.40.50.1820">
    <property type="entry name" value="alpha/beta hydrolase"/>
    <property type="match status" value="1"/>
</dbReference>
<organism evidence="1 2">
    <name type="scientific">Riccia fluitans</name>
    <dbReference type="NCBI Taxonomy" id="41844"/>
    <lineage>
        <taxon>Eukaryota</taxon>
        <taxon>Viridiplantae</taxon>
        <taxon>Streptophyta</taxon>
        <taxon>Embryophyta</taxon>
        <taxon>Marchantiophyta</taxon>
        <taxon>Marchantiopsida</taxon>
        <taxon>Marchantiidae</taxon>
        <taxon>Marchantiales</taxon>
        <taxon>Ricciaceae</taxon>
        <taxon>Riccia</taxon>
    </lineage>
</organism>
<dbReference type="InterPro" id="IPR017395">
    <property type="entry name" value="Chlorophyllase-like"/>
</dbReference>
<dbReference type="InterPro" id="IPR029058">
    <property type="entry name" value="AB_hydrolase_fold"/>
</dbReference>
<dbReference type="EMBL" id="JBHFFA010000003">
    <property type="protein sequence ID" value="KAL2635392.1"/>
    <property type="molecule type" value="Genomic_DNA"/>
</dbReference>
<evidence type="ECO:0008006" key="3">
    <source>
        <dbReference type="Google" id="ProtNLM"/>
    </source>
</evidence>
<keyword evidence="2" id="KW-1185">Reference proteome</keyword>
<dbReference type="PANTHER" id="PTHR33428:SF2">
    <property type="entry name" value="CHLOROPHYLLASE-2"/>
    <property type="match status" value="1"/>
</dbReference>
<accession>A0ABD1Z1C4</accession>
<proteinExistence type="predicted"/>
<dbReference type="SUPFAM" id="SSF53474">
    <property type="entry name" value="alpha/beta-Hydrolases"/>
    <property type="match status" value="1"/>
</dbReference>
<evidence type="ECO:0000313" key="2">
    <source>
        <dbReference type="Proteomes" id="UP001605036"/>
    </source>
</evidence>